<feature type="transmembrane region" description="Helical" evidence="1">
    <location>
        <begin position="12"/>
        <end position="29"/>
    </location>
</feature>
<gene>
    <name evidence="2" type="ORF">NDK43_06870</name>
</gene>
<organism evidence="2 3">
    <name type="scientific">Neobacillus pocheonensis</name>
    <dbReference type="NCBI Taxonomy" id="363869"/>
    <lineage>
        <taxon>Bacteria</taxon>
        <taxon>Bacillati</taxon>
        <taxon>Bacillota</taxon>
        <taxon>Bacilli</taxon>
        <taxon>Bacillales</taxon>
        <taxon>Bacillaceae</taxon>
        <taxon>Neobacillus</taxon>
    </lineage>
</organism>
<protein>
    <submittedName>
        <fullName evidence="2">DUF6241 domain-containing protein</fullName>
    </submittedName>
</protein>
<evidence type="ECO:0000313" key="2">
    <source>
        <dbReference type="EMBL" id="MCM2532168.1"/>
    </source>
</evidence>
<evidence type="ECO:0000256" key="1">
    <source>
        <dbReference type="SAM" id="Phobius"/>
    </source>
</evidence>
<dbReference type="InterPro" id="IPR046208">
    <property type="entry name" value="DUF6241"/>
</dbReference>
<proteinExistence type="predicted"/>
<keyword evidence="1" id="KW-1133">Transmembrane helix</keyword>
<reference evidence="2 3" key="1">
    <citation type="submission" date="2022-06" db="EMBL/GenBank/DDBJ databases">
        <authorList>
            <person name="Jeon C.O."/>
        </authorList>
    </citation>
    <scope>NUCLEOTIDE SEQUENCE [LARGE SCALE GENOMIC DNA]</scope>
    <source>
        <strain evidence="2 3">KCTC 13943</strain>
    </source>
</reference>
<keyword evidence="3" id="KW-1185">Reference proteome</keyword>
<evidence type="ECO:0000313" key="3">
    <source>
        <dbReference type="Proteomes" id="UP001523262"/>
    </source>
</evidence>
<dbReference type="EMBL" id="JAMQCR010000001">
    <property type="protein sequence ID" value="MCM2532168.1"/>
    <property type="molecule type" value="Genomic_DNA"/>
</dbReference>
<accession>A0ABT0W784</accession>
<dbReference type="Proteomes" id="UP001523262">
    <property type="component" value="Unassembled WGS sequence"/>
</dbReference>
<sequence>MTTYFKKFTKVQLSMVMIAVICIGIYFYYSSHGSLPFFKEVVTVKEQQTEDGNTVIKVKDTSTDVANEFPMDMSEDAVLDAIHKMSHQKVESDQKWGAIPLTPERVNRLIAVVENNQSNYVHADLYLIILERWAKNDFSHVVQDHNDIWGLQGGTIGKAYGISTPAEEEAFIKDNFKIAQ</sequence>
<dbReference type="Pfam" id="PF19754">
    <property type="entry name" value="DUF6241"/>
    <property type="match status" value="1"/>
</dbReference>
<name>A0ABT0W784_9BACI</name>
<comment type="caution">
    <text evidence="2">The sequence shown here is derived from an EMBL/GenBank/DDBJ whole genome shotgun (WGS) entry which is preliminary data.</text>
</comment>
<keyword evidence="1" id="KW-0472">Membrane</keyword>
<keyword evidence="1" id="KW-0812">Transmembrane</keyword>